<gene>
    <name evidence="2" type="ORF">DFH08DRAFT_699229</name>
</gene>
<feature type="transmembrane region" description="Helical" evidence="1">
    <location>
        <begin position="35"/>
        <end position="58"/>
    </location>
</feature>
<keyword evidence="1" id="KW-1133">Transmembrane helix</keyword>
<proteinExistence type="predicted"/>
<evidence type="ECO:0000313" key="3">
    <source>
        <dbReference type="Proteomes" id="UP001218218"/>
    </source>
</evidence>
<dbReference type="AlphaFoldDB" id="A0AAD7ETF9"/>
<organism evidence="2 3">
    <name type="scientific">Mycena albidolilacea</name>
    <dbReference type="NCBI Taxonomy" id="1033008"/>
    <lineage>
        <taxon>Eukaryota</taxon>
        <taxon>Fungi</taxon>
        <taxon>Dikarya</taxon>
        <taxon>Basidiomycota</taxon>
        <taxon>Agaricomycotina</taxon>
        <taxon>Agaricomycetes</taxon>
        <taxon>Agaricomycetidae</taxon>
        <taxon>Agaricales</taxon>
        <taxon>Marasmiineae</taxon>
        <taxon>Mycenaceae</taxon>
        <taxon>Mycena</taxon>
    </lineage>
</organism>
<dbReference type="Proteomes" id="UP001218218">
    <property type="component" value="Unassembled WGS sequence"/>
</dbReference>
<evidence type="ECO:0000313" key="2">
    <source>
        <dbReference type="EMBL" id="KAJ7348108.1"/>
    </source>
</evidence>
<evidence type="ECO:0000256" key="1">
    <source>
        <dbReference type="SAM" id="Phobius"/>
    </source>
</evidence>
<keyword evidence="3" id="KW-1185">Reference proteome</keyword>
<sequence>MTVERANTYRQLLKTWVEGLTVHHPHTQSHAKRPIIHVAFHIYDFLLLFGPVISWWCFPFERAIGYLQKINTTDRVRGELEGILTKSFLRGATLRRWLRRPDCPDCPDIIKHFKAIFDRAFGQRSEVVGTSPPLVKDGDRAQYMFNGTSFSRASTHLGNSLVLYYPSSSASTPIAGSIERILSHGEETSFIIRRQAPLPPGQSDPFLRYYPYFPAQTYSSKMQNTTDKVPPSLILSHCARFELSEDRAVVLNLSRS</sequence>
<name>A0AAD7ETF9_9AGAR</name>
<dbReference type="EMBL" id="JARIHO010000018">
    <property type="protein sequence ID" value="KAJ7348108.1"/>
    <property type="molecule type" value="Genomic_DNA"/>
</dbReference>
<keyword evidence="1" id="KW-0812">Transmembrane</keyword>
<protein>
    <submittedName>
        <fullName evidence="2">Uncharacterized protein</fullName>
    </submittedName>
</protein>
<reference evidence="2" key="1">
    <citation type="submission" date="2023-03" db="EMBL/GenBank/DDBJ databases">
        <title>Massive genome expansion in bonnet fungi (Mycena s.s.) driven by repeated elements and novel gene families across ecological guilds.</title>
        <authorList>
            <consortium name="Lawrence Berkeley National Laboratory"/>
            <person name="Harder C.B."/>
            <person name="Miyauchi S."/>
            <person name="Viragh M."/>
            <person name="Kuo A."/>
            <person name="Thoen E."/>
            <person name="Andreopoulos B."/>
            <person name="Lu D."/>
            <person name="Skrede I."/>
            <person name="Drula E."/>
            <person name="Henrissat B."/>
            <person name="Morin E."/>
            <person name="Kohler A."/>
            <person name="Barry K."/>
            <person name="LaButti K."/>
            <person name="Morin E."/>
            <person name="Salamov A."/>
            <person name="Lipzen A."/>
            <person name="Mereny Z."/>
            <person name="Hegedus B."/>
            <person name="Baldrian P."/>
            <person name="Stursova M."/>
            <person name="Weitz H."/>
            <person name="Taylor A."/>
            <person name="Grigoriev I.V."/>
            <person name="Nagy L.G."/>
            <person name="Martin F."/>
            <person name="Kauserud H."/>
        </authorList>
    </citation>
    <scope>NUCLEOTIDE SEQUENCE</scope>
    <source>
        <strain evidence="2">CBHHK002</strain>
    </source>
</reference>
<comment type="caution">
    <text evidence="2">The sequence shown here is derived from an EMBL/GenBank/DDBJ whole genome shotgun (WGS) entry which is preliminary data.</text>
</comment>
<keyword evidence="1" id="KW-0472">Membrane</keyword>
<accession>A0AAD7ETF9</accession>